<dbReference type="AlphaFoldDB" id="A0A2U9C593"/>
<sequence length="90" mass="10085">MPGGLWLNKALSRGVINAMWNVQASPLVMWPVLIRQQLLSSSQDLNVNLPLSLHRSAMVSEELRPGSWKQPRDWKSAASFHLICLPVVLV</sequence>
<organism evidence="1 2">
    <name type="scientific">Scophthalmus maximus</name>
    <name type="common">Turbot</name>
    <name type="synonym">Psetta maxima</name>
    <dbReference type="NCBI Taxonomy" id="52904"/>
    <lineage>
        <taxon>Eukaryota</taxon>
        <taxon>Metazoa</taxon>
        <taxon>Chordata</taxon>
        <taxon>Craniata</taxon>
        <taxon>Vertebrata</taxon>
        <taxon>Euteleostomi</taxon>
        <taxon>Actinopterygii</taxon>
        <taxon>Neopterygii</taxon>
        <taxon>Teleostei</taxon>
        <taxon>Neoteleostei</taxon>
        <taxon>Acanthomorphata</taxon>
        <taxon>Carangaria</taxon>
        <taxon>Pleuronectiformes</taxon>
        <taxon>Pleuronectoidei</taxon>
        <taxon>Scophthalmidae</taxon>
        <taxon>Scophthalmus</taxon>
    </lineage>
</organism>
<evidence type="ECO:0000313" key="1">
    <source>
        <dbReference type="EMBL" id="AWP10936.1"/>
    </source>
</evidence>
<dbReference type="Proteomes" id="UP000246464">
    <property type="component" value="Chromosome 12"/>
</dbReference>
<dbReference type="EMBL" id="CP026254">
    <property type="protein sequence ID" value="AWP10936.1"/>
    <property type="molecule type" value="Genomic_DNA"/>
</dbReference>
<gene>
    <name evidence="1" type="ORF">SMAX5B_022383</name>
</gene>
<keyword evidence="2" id="KW-1185">Reference proteome</keyword>
<reference evidence="1 2" key="1">
    <citation type="submission" date="2017-12" db="EMBL/GenBank/DDBJ databases">
        <title>Integrating genomic resources of turbot (Scophthalmus maximus) in depth evaluation of genetic and physical mapping variation across individuals.</title>
        <authorList>
            <person name="Martinez P."/>
        </authorList>
    </citation>
    <scope>NUCLEOTIDE SEQUENCE [LARGE SCALE GENOMIC DNA]</scope>
</reference>
<name>A0A2U9C593_SCOMX</name>
<accession>A0A2U9C593</accession>
<proteinExistence type="predicted"/>
<protein>
    <submittedName>
        <fullName evidence="1">Uncharacterized protein</fullName>
    </submittedName>
</protein>
<evidence type="ECO:0000313" key="2">
    <source>
        <dbReference type="Proteomes" id="UP000246464"/>
    </source>
</evidence>